<dbReference type="EMBL" id="PTPX01000009">
    <property type="protein sequence ID" value="RAL19085.1"/>
    <property type="molecule type" value="Genomic_DNA"/>
</dbReference>
<keyword evidence="1" id="KW-0812">Transmembrane</keyword>
<reference evidence="3" key="1">
    <citation type="submission" date="2018-02" db="EMBL/GenBank/DDBJ databases">
        <title>Glaesserella australis sp. nov., isolated from the lungs of pigs.</title>
        <authorList>
            <person name="Turni C."/>
            <person name="Christensen H."/>
        </authorList>
    </citation>
    <scope>NUCLEOTIDE SEQUENCE [LARGE SCALE GENOMIC DNA]</scope>
    <source>
        <strain evidence="3">HS4635</strain>
    </source>
</reference>
<sequence length="66" mass="7602">MKEEFKLFAWGIGSIVRMFLALAIIIGGLSALVYILSSRTLVLTIASVMIFISFWFFYIAYKQHHQ</sequence>
<keyword evidence="3" id="KW-1185">Reference proteome</keyword>
<feature type="transmembrane region" description="Helical" evidence="1">
    <location>
        <begin position="41"/>
        <end position="61"/>
    </location>
</feature>
<dbReference type="RefSeq" id="WP_111749697.1">
    <property type="nucleotide sequence ID" value="NZ_PTPX01000009.1"/>
</dbReference>
<name>A0A328BZK1_9PAST</name>
<gene>
    <name evidence="2" type="ORF">C5N92_04630</name>
</gene>
<evidence type="ECO:0000313" key="3">
    <source>
        <dbReference type="Proteomes" id="UP000248689"/>
    </source>
</evidence>
<evidence type="ECO:0000256" key="1">
    <source>
        <dbReference type="SAM" id="Phobius"/>
    </source>
</evidence>
<comment type="caution">
    <text evidence="2">The sequence shown here is derived from an EMBL/GenBank/DDBJ whole genome shotgun (WGS) entry which is preliminary data.</text>
</comment>
<accession>A0A328BZK1</accession>
<dbReference type="AlphaFoldDB" id="A0A328BZK1"/>
<keyword evidence="1" id="KW-0472">Membrane</keyword>
<dbReference type="Proteomes" id="UP000248689">
    <property type="component" value="Unassembled WGS sequence"/>
</dbReference>
<protein>
    <submittedName>
        <fullName evidence="2">Uncharacterized protein</fullName>
    </submittedName>
</protein>
<proteinExistence type="predicted"/>
<organism evidence="2 3">
    <name type="scientific">Glaesserella australis</name>
    <dbReference type="NCBI Taxonomy" id="2094024"/>
    <lineage>
        <taxon>Bacteria</taxon>
        <taxon>Pseudomonadati</taxon>
        <taxon>Pseudomonadota</taxon>
        <taxon>Gammaproteobacteria</taxon>
        <taxon>Pasteurellales</taxon>
        <taxon>Pasteurellaceae</taxon>
        <taxon>Glaesserella</taxon>
    </lineage>
</organism>
<keyword evidence="1" id="KW-1133">Transmembrane helix</keyword>
<feature type="transmembrane region" description="Helical" evidence="1">
    <location>
        <begin position="7"/>
        <end position="35"/>
    </location>
</feature>
<evidence type="ECO:0000313" key="2">
    <source>
        <dbReference type="EMBL" id="RAL19085.1"/>
    </source>
</evidence>
<dbReference type="OrthoDB" id="9877994at2"/>